<dbReference type="Gene3D" id="3.10.180.10">
    <property type="entry name" value="2,3-Dihydroxybiphenyl 1,2-Dioxygenase, domain 1"/>
    <property type="match status" value="1"/>
</dbReference>
<gene>
    <name evidence="2" type="ORF">ADL15_44920</name>
</gene>
<evidence type="ECO:0000259" key="1">
    <source>
        <dbReference type="Pfam" id="PF18029"/>
    </source>
</evidence>
<keyword evidence="3" id="KW-1185">Reference proteome</keyword>
<dbReference type="SUPFAM" id="SSF54593">
    <property type="entry name" value="Glyoxalase/Bleomycin resistance protein/Dihydroxybiphenyl dioxygenase"/>
    <property type="match status" value="1"/>
</dbReference>
<dbReference type="PANTHER" id="PTHR35908:SF1">
    <property type="entry name" value="CONSERVED PROTEIN"/>
    <property type="match status" value="1"/>
</dbReference>
<dbReference type="AlphaFoldDB" id="A0A101JBW3"/>
<accession>A0A101JBW3</accession>
<dbReference type="Pfam" id="PF18029">
    <property type="entry name" value="Glyoxalase_6"/>
    <property type="match status" value="1"/>
</dbReference>
<comment type="caution">
    <text evidence="2">The sequence shown here is derived from an EMBL/GenBank/DDBJ whole genome shotgun (WGS) entry which is preliminary data.</text>
</comment>
<feature type="domain" description="Glyoxalase-like" evidence="1">
    <location>
        <begin position="20"/>
        <end position="127"/>
    </location>
</feature>
<evidence type="ECO:0000313" key="3">
    <source>
        <dbReference type="Proteomes" id="UP000053244"/>
    </source>
</evidence>
<dbReference type="OrthoDB" id="3212826at2"/>
<dbReference type="EMBL" id="LLZH01000326">
    <property type="protein sequence ID" value="KUL23961.1"/>
    <property type="molecule type" value="Genomic_DNA"/>
</dbReference>
<protein>
    <recommendedName>
        <fullName evidence="1">Glyoxalase-like domain-containing protein</fullName>
    </recommendedName>
</protein>
<dbReference type="InterPro" id="IPR041581">
    <property type="entry name" value="Glyoxalase_6"/>
</dbReference>
<reference evidence="2 3" key="1">
    <citation type="submission" date="2015-10" db="EMBL/GenBank/DDBJ databases">
        <authorList>
            <person name="Gilbert D.G."/>
        </authorList>
    </citation>
    <scope>NUCLEOTIDE SEQUENCE [LARGE SCALE GENOMIC DNA]</scope>
    <source>
        <strain evidence="2 3">NRRL B-16712</strain>
    </source>
</reference>
<organism evidence="2 3">
    <name type="scientific">Actinoplanes awajinensis subsp. mycoplanecinus</name>
    <dbReference type="NCBI Taxonomy" id="135947"/>
    <lineage>
        <taxon>Bacteria</taxon>
        <taxon>Bacillati</taxon>
        <taxon>Actinomycetota</taxon>
        <taxon>Actinomycetes</taxon>
        <taxon>Micromonosporales</taxon>
        <taxon>Micromonosporaceae</taxon>
        <taxon>Actinoplanes</taxon>
    </lineage>
</organism>
<dbReference type="RefSeq" id="WP_067705761.1">
    <property type="nucleotide sequence ID" value="NZ_LLZH01000326.1"/>
</dbReference>
<evidence type="ECO:0000313" key="2">
    <source>
        <dbReference type="EMBL" id="KUL23961.1"/>
    </source>
</evidence>
<dbReference type="PANTHER" id="PTHR35908">
    <property type="entry name" value="HYPOTHETICAL FUSION PROTEIN"/>
    <property type="match status" value="1"/>
</dbReference>
<dbReference type="CDD" id="cd06587">
    <property type="entry name" value="VOC"/>
    <property type="match status" value="1"/>
</dbReference>
<sequence length="136" mass="14857">MDTTSALGDPAPARITLGAINMEAQDPKRLAAFWASVTTAVPSFNGDSAYLPAAGPDGFAMFFQPRTAPRPEHQAAHLDLTVDWGTRQAEVERLLTLGATHRWDVLDEFPHVRWTTLADPEGNLFCVAEHPPTPDH</sequence>
<name>A0A101JBW3_9ACTN</name>
<dbReference type="Proteomes" id="UP000053244">
    <property type="component" value="Unassembled WGS sequence"/>
</dbReference>
<dbReference type="InterPro" id="IPR029068">
    <property type="entry name" value="Glyas_Bleomycin-R_OHBP_Dase"/>
</dbReference>
<proteinExistence type="predicted"/>